<comment type="subcellular location">
    <subcellularLocation>
        <location evidence="1">Cell envelope</location>
    </subcellularLocation>
</comment>
<evidence type="ECO:0000256" key="3">
    <source>
        <dbReference type="ARBA" id="ARBA00022448"/>
    </source>
</evidence>
<dbReference type="STRING" id="765420.OSCT_0955"/>
<comment type="caution">
    <text evidence="6">The sequence shown here is derived from an EMBL/GenBank/DDBJ whole genome shotgun (WGS) entry which is preliminary data.</text>
</comment>
<organism evidence="6 7">
    <name type="scientific">Oscillochloris trichoides DG-6</name>
    <dbReference type="NCBI Taxonomy" id="765420"/>
    <lineage>
        <taxon>Bacteria</taxon>
        <taxon>Bacillati</taxon>
        <taxon>Chloroflexota</taxon>
        <taxon>Chloroflexia</taxon>
        <taxon>Chloroflexales</taxon>
        <taxon>Chloroflexineae</taxon>
        <taxon>Oscillochloridaceae</taxon>
        <taxon>Oscillochloris</taxon>
    </lineage>
</organism>
<dbReference type="Gene3D" id="3.90.76.10">
    <property type="entry name" value="Dipeptide-binding Protein, Domain 1"/>
    <property type="match status" value="1"/>
</dbReference>
<dbReference type="Gene3D" id="3.10.105.10">
    <property type="entry name" value="Dipeptide-binding Protein, Domain 3"/>
    <property type="match status" value="1"/>
</dbReference>
<evidence type="ECO:0000256" key="2">
    <source>
        <dbReference type="ARBA" id="ARBA00005695"/>
    </source>
</evidence>
<evidence type="ECO:0000313" key="7">
    <source>
        <dbReference type="Proteomes" id="UP000054010"/>
    </source>
</evidence>
<keyword evidence="3" id="KW-0813">Transport</keyword>
<dbReference type="PANTHER" id="PTHR30290">
    <property type="entry name" value="PERIPLASMIC BINDING COMPONENT OF ABC TRANSPORTER"/>
    <property type="match status" value="1"/>
</dbReference>
<dbReference type="PANTHER" id="PTHR30290:SF10">
    <property type="entry name" value="PERIPLASMIC OLIGOPEPTIDE-BINDING PROTEIN-RELATED"/>
    <property type="match status" value="1"/>
</dbReference>
<dbReference type="InterPro" id="IPR000914">
    <property type="entry name" value="SBP_5_dom"/>
</dbReference>
<gene>
    <name evidence="6" type="ORF">OSCT_0955</name>
</gene>
<dbReference type="Pfam" id="PF00496">
    <property type="entry name" value="SBP_bac_5"/>
    <property type="match status" value="2"/>
</dbReference>
<dbReference type="GO" id="GO:1904680">
    <property type="term" value="F:peptide transmembrane transporter activity"/>
    <property type="evidence" value="ECO:0007669"/>
    <property type="project" value="TreeGrafter"/>
</dbReference>
<feature type="domain" description="Solute-binding protein family 5" evidence="5">
    <location>
        <begin position="55"/>
        <end position="222"/>
    </location>
</feature>
<evidence type="ECO:0000256" key="1">
    <source>
        <dbReference type="ARBA" id="ARBA00004196"/>
    </source>
</evidence>
<reference evidence="6 7" key="1">
    <citation type="journal article" date="2011" name="J. Bacteriol.">
        <title>Draft genome sequence of the anoxygenic filamentous phototrophic bacterium Oscillochloris trichoides subsp. DG-6.</title>
        <authorList>
            <person name="Kuznetsov B.B."/>
            <person name="Ivanovsky R.N."/>
            <person name="Keppen O.I."/>
            <person name="Sukhacheva M.V."/>
            <person name="Bumazhkin B.K."/>
            <person name="Patutina E.O."/>
            <person name="Beletsky A.V."/>
            <person name="Mardanov A.V."/>
            <person name="Baslerov R.V."/>
            <person name="Panteleeva A.N."/>
            <person name="Kolganova T.V."/>
            <person name="Ravin N.V."/>
            <person name="Skryabin K.G."/>
        </authorList>
    </citation>
    <scope>NUCLEOTIDE SEQUENCE [LARGE SCALE GENOMIC DNA]</scope>
    <source>
        <strain evidence="6 7">DG-6</strain>
    </source>
</reference>
<protein>
    <submittedName>
        <fullName evidence="6">ABC-type dipeptide transport system periplasmic component-like protein</fullName>
    </submittedName>
</protein>
<dbReference type="InterPro" id="IPR039424">
    <property type="entry name" value="SBP_5"/>
</dbReference>
<keyword evidence="7" id="KW-1185">Reference proteome</keyword>
<feature type="domain" description="Solute-binding protein family 5" evidence="5">
    <location>
        <begin position="424"/>
        <end position="600"/>
    </location>
</feature>
<proteinExistence type="inferred from homology"/>
<evidence type="ECO:0000313" key="6">
    <source>
        <dbReference type="EMBL" id="EFO81158.1"/>
    </source>
</evidence>
<sequence length="641" mass="68911">MTLGLLTPVLAACGGAPAAAPIKETVVVIQTTAPEVQTVVVEATADPAQPVVGEAFSTPHPILSDAKVRQAIAYCTNRPELIASVYPWLSEEDQAALVMDTNLPKGHWAAATDGITTYAFDPAQGAALLDEAGWTLPEGAQVRENADGAPLSLSFTTTNAQFRQTWSAVFIQQMAACGIQIIPTYAPGSWWFGSSTGLARRDFELGAYAWVGETDPKGSTLYACNQIPLPSNNWEGQNYMGWCNETASNAIVAANNTLDTDERIKQYGIFQQEFTKDMVSLPLFNRSEAAAATNRLSNFKPDPTEYQTGNVEEWAVSDGDTVVIGLTQEPASMWTLIESSAVQRVAGYLTGNNGGQGWAFTSYSYDYQAKALTELPTLENGGAVNSEVEVTAGDKVWNTAGEAVELAPGVEIVNAAGETVTYESGSVTMKQLAVTFTYKDGIKWEDGESLKSADFELGNKIDCDPASGSVSLSICESRQGVEFTSDTSYTVTYLPGVQWPEYMIYTLSAYPSHQVLADGRKLADVPASEWQNLPEITEDPLSIGPYILESWEKGQSMTFVANPNFYGGEPKVKKIVIKFIADTQQAVAQLLTGEVDVLGTETLGAGAEVETVLKAAEAGEVQGFTIASPTWEHIDMNLFVK</sequence>
<dbReference type="EMBL" id="ADVR01000023">
    <property type="protein sequence ID" value="EFO81158.1"/>
    <property type="molecule type" value="Genomic_DNA"/>
</dbReference>
<dbReference type="GO" id="GO:0015833">
    <property type="term" value="P:peptide transport"/>
    <property type="evidence" value="ECO:0007669"/>
    <property type="project" value="TreeGrafter"/>
</dbReference>
<dbReference type="eggNOG" id="COG0747">
    <property type="taxonomic scope" value="Bacteria"/>
</dbReference>
<evidence type="ECO:0000256" key="4">
    <source>
        <dbReference type="ARBA" id="ARBA00022729"/>
    </source>
</evidence>
<dbReference type="Proteomes" id="UP000054010">
    <property type="component" value="Unassembled WGS sequence"/>
</dbReference>
<dbReference type="AlphaFoldDB" id="E1ICA4"/>
<accession>E1ICA4</accession>
<dbReference type="Gene3D" id="3.40.190.10">
    <property type="entry name" value="Periplasmic binding protein-like II"/>
    <property type="match status" value="1"/>
</dbReference>
<name>E1ICA4_9CHLR</name>
<comment type="similarity">
    <text evidence="2">Belongs to the bacterial solute-binding protein 5 family.</text>
</comment>
<dbReference type="HOGENOM" id="CLU_028666_0_0_0"/>
<dbReference type="GO" id="GO:0030313">
    <property type="term" value="C:cell envelope"/>
    <property type="evidence" value="ECO:0007669"/>
    <property type="project" value="UniProtKB-SubCell"/>
</dbReference>
<evidence type="ECO:0000259" key="5">
    <source>
        <dbReference type="Pfam" id="PF00496"/>
    </source>
</evidence>
<keyword evidence="4" id="KW-0732">Signal</keyword>
<dbReference type="SUPFAM" id="SSF53850">
    <property type="entry name" value="Periplasmic binding protein-like II"/>
    <property type="match status" value="2"/>
</dbReference>